<evidence type="ECO:0000259" key="2">
    <source>
        <dbReference type="PROSITE" id="PS51898"/>
    </source>
</evidence>
<dbReference type="Pfam" id="PF00589">
    <property type="entry name" value="Phage_integrase"/>
    <property type="match status" value="1"/>
</dbReference>
<dbReference type="GO" id="GO:0003677">
    <property type="term" value="F:DNA binding"/>
    <property type="evidence" value="ECO:0007669"/>
    <property type="project" value="InterPro"/>
</dbReference>
<dbReference type="OrthoDB" id="7465727at2"/>
<protein>
    <recommendedName>
        <fullName evidence="2">Tyr recombinase domain-containing protein</fullName>
    </recommendedName>
</protein>
<dbReference type="InterPro" id="IPR011010">
    <property type="entry name" value="DNA_brk_join_enz"/>
</dbReference>
<evidence type="ECO:0000256" key="1">
    <source>
        <dbReference type="ARBA" id="ARBA00023172"/>
    </source>
</evidence>
<dbReference type="CDD" id="cd00397">
    <property type="entry name" value="DNA_BRE_C"/>
    <property type="match status" value="1"/>
</dbReference>
<dbReference type="Gene3D" id="1.10.443.10">
    <property type="entry name" value="Intergrase catalytic core"/>
    <property type="match status" value="1"/>
</dbReference>
<dbReference type="GO" id="GO:0006310">
    <property type="term" value="P:DNA recombination"/>
    <property type="evidence" value="ECO:0007669"/>
    <property type="project" value="UniProtKB-KW"/>
</dbReference>
<reference evidence="3" key="2">
    <citation type="submission" date="2020-09" db="EMBL/GenBank/DDBJ databases">
        <authorList>
            <person name="Sun Q."/>
            <person name="Zhou Y."/>
        </authorList>
    </citation>
    <scope>NUCLEOTIDE SEQUENCE</scope>
    <source>
        <strain evidence="3">CGMCC 1.15360</strain>
    </source>
</reference>
<proteinExistence type="predicted"/>
<accession>A0A916ZBC2</accession>
<dbReference type="GO" id="GO:0015074">
    <property type="term" value="P:DNA integration"/>
    <property type="evidence" value="ECO:0007669"/>
    <property type="project" value="InterPro"/>
</dbReference>
<dbReference type="InterPro" id="IPR013762">
    <property type="entry name" value="Integrase-like_cat_sf"/>
</dbReference>
<dbReference type="Proteomes" id="UP000612349">
    <property type="component" value="Unassembled WGS sequence"/>
</dbReference>
<evidence type="ECO:0000313" key="3">
    <source>
        <dbReference type="EMBL" id="GGD83824.1"/>
    </source>
</evidence>
<reference evidence="3" key="1">
    <citation type="journal article" date="2014" name="Int. J. Syst. Evol. Microbiol.">
        <title>Complete genome sequence of Corynebacterium casei LMG S-19264T (=DSM 44701T), isolated from a smear-ripened cheese.</title>
        <authorList>
            <consortium name="US DOE Joint Genome Institute (JGI-PGF)"/>
            <person name="Walter F."/>
            <person name="Albersmeier A."/>
            <person name="Kalinowski J."/>
            <person name="Ruckert C."/>
        </authorList>
    </citation>
    <scope>NUCLEOTIDE SEQUENCE</scope>
    <source>
        <strain evidence="3">CGMCC 1.15360</strain>
    </source>
</reference>
<dbReference type="EMBL" id="BMIP01000014">
    <property type="protein sequence ID" value="GGD83824.1"/>
    <property type="molecule type" value="Genomic_DNA"/>
</dbReference>
<sequence length="445" mass="48346">MARTLKEATLTTRNARAKLGEGLHWRGIDADTHLGYRKGKRGGVWLVRWRVAEGHYHRDKLGAADDAITEGTLDFNAAVRAARERVEAVRREERAKADGVVHSVRSAVLAYSEMRDARLRERTGSEALRTASSSALERYVTGRVAGGNMEAREAAPIADVPLHDLTEAQLSEWRDALPPTLKASTRRHISADLRAALNMAYRLHRTKLPASFPMTVTEGLHISRKASAEAGEATARENQILPDSKIGEIITAARDVDAAGSWGGDLYRMIIVLAATGARFSQVARLTVRDVQADRSRLMVPASRKGQGSKPEATPVPVGADVLAALAPAIRGRAGGDLLLTRPKMMREPGQLKWVAVGQRPWGMAARLVEPWAEIRKAANLADDVVPYALRHSSIVRGIRAGLPLRLVAALHDTSIAMIERHYGRWIADGLDDLAAAAVVPLVPA</sequence>
<keyword evidence="4" id="KW-1185">Reference proteome</keyword>
<comment type="caution">
    <text evidence="3">The sequence shown here is derived from an EMBL/GenBank/DDBJ whole genome shotgun (WGS) entry which is preliminary data.</text>
</comment>
<gene>
    <name evidence="3" type="ORF">GCM10010990_37430</name>
</gene>
<evidence type="ECO:0000313" key="4">
    <source>
        <dbReference type="Proteomes" id="UP000612349"/>
    </source>
</evidence>
<organism evidence="3 4">
    <name type="scientific">Croceicoccus mobilis</name>
    <dbReference type="NCBI Taxonomy" id="1703339"/>
    <lineage>
        <taxon>Bacteria</taxon>
        <taxon>Pseudomonadati</taxon>
        <taxon>Pseudomonadota</taxon>
        <taxon>Alphaproteobacteria</taxon>
        <taxon>Sphingomonadales</taxon>
        <taxon>Erythrobacteraceae</taxon>
        <taxon>Croceicoccus</taxon>
    </lineage>
</organism>
<dbReference type="SUPFAM" id="SSF56349">
    <property type="entry name" value="DNA breaking-rejoining enzymes"/>
    <property type="match status" value="1"/>
</dbReference>
<dbReference type="InterPro" id="IPR002104">
    <property type="entry name" value="Integrase_catalytic"/>
</dbReference>
<dbReference type="AlphaFoldDB" id="A0A916ZBC2"/>
<feature type="domain" description="Tyr recombinase" evidence="2">
    <location>
        <begin position="236"/>
        <end position="436"/>
    </location>
</feature>
<dbReference type="PROSITE" id="PS51898">
    <property type="entry name" value="TYR_RECOMBINASE"/>
    <property type="match status" value="1"/>
</dbReference>
<keyword evidence="1" id="KW-0233">DNA recombination</keyword>
<name>A0A916ZBC2_9SPHN</name>